<reference evidence="1 2" key="1">
    <citation type="submission" date="2015-09" db="EMBL/GenBank/DDBJ databases">
        <title>Identification and resolution of microdiversity through metagenomic sequencing of parallel consortia.</title>
        <authorList>
            <person name="Nelson W.C."/>
            <person name="Romine M.F."/>
            <person name="Lindemann S.R."/>
        </authorList>
    </citation>
    <scope>NUCLEOTIDE SEQUENCE [LARGE SCALE GENOMIC DNA]</scope>
    <source>
        <strain evidence="1">HL-49</strain>
    </source>
</reference>
<dbReference type="Gene3D" id="1.10.540.10">
    <property type="entry name" value="Acyl-CoA dehydrogenase/oxidase, N-terminal domain"/>
    <property type="match status" value="1"/>
</dbReference>
<gene>
    <name evidence="1" type="ORF">HLUCCX10_01025</name>
</gene>
<accession>A0A0P8ALX3</accession>
<dbReference type="Proteomes" id="UP000050421">
    <property type="component" value="Unassembled WGS sequence"/>
</dbReference>
<dbReference type="EMBL" id="LJXT01000004">
    <property type="protein sequence ID" value="KPQ19880.1"/>
    <property type="molecule type" value="Genomic_DNA"/>
</dbReference>
<dbReference type="eggNOG" id="COG1960">
    <property type="taxonomic scope" value="Bacteria"/>
</dbReference>
<organism evidence="1 2">
    <name type="scientific">Algoriphagus marincola HL-49</name>
    <dbReference type="NCBI Taxonomy" id="1305737"/>
    <lineage>
        <taxon>Bacteria</taxon>
        <taxon>Pseudomonadati</taxon>
        <taxon>Bacteroidota</taxon>
        <taxon>Cytophagia</taxon>
        <taxon>Cytophagales</taxon>
        <taxon>Cyclobacteriaceae</taxon>
        <taxon>Algoriphagus</taxon>
    </lineage>
</organism>
<evidence type="ECO:0000313" key="1">
    <source>
        <dbReference type="EMBL" id="KPQ19880.1"/>
    </source>
</evidence>
<dbReference type="InterPro" id="IPR009100">
    <property type="entry name" value="AcylCoA_DH/oxidase_NM_dom_sf"/>
</dbReference>
<evidence type="ECO:0000313" key="2">
    <source>
        <dbReference type="Proteomes" id="UP000050421"/>
    </source>
</evidence>
<dbReference type="GO" id="GO:0050660">
    <property type="term" value="F:flavin adenine dinucleotide binding"/>
    <property type="evidence" value="ECO:0007669"/>
    <property type="project" value="InterPro"/>
</dbReference>
<dbReference type="SUPFAM" id="SSF56645">
    <property type="entry name" value="Acyl-CoA dehydrogenase NM domain-like"/>
    <property type="match status" value="1"/>
</dbReference>
<dbReference type="PIRSF" id="PIRSF016578">
    <property type="entry name" value="HsaA"/>
    <property type="match status" value="1"/>
</dbReference>
<sequence>MDYIFSAEQAKKAENLGALLPEWLEEIYARKWFKLFVPQDLGGLELGLTEALKIEEHLAKLDGSLGWTVTLCAGAGWFVGFMEEQLRNEVFENSKVCLAGSGFVGGKAELVPNGYEITGKWTYASGATHATHFTANCEIYERGKPIVSENGAPIVKAFLLKRAEVEILDSWKYMGMVATGSHAFSAKGLKVPRARCFEIVSDRVKLENPIYRFPFLQFAEATLSANIIGITQHLQSLINESFWYRHELKPFNQKQIEFFKEKAKKTAEQLDLIRSEFYSSVDQAESELSNSGFISESSLESLSQICRTMTQFCRESNALLYPFAGLHAADPNSELNRVWRDFYTVSQHSLLTFPF</sequence>
<name>A0A0P8ALX3_9BACT</name>
<dbReference type="Gene3D" id="1.20.140.10">
    <property type="entry name" value="Butyryl-CoA Dehydrogenase, subunit A, domain 3"/>
    <property type="match status" value="1"/>
</dbReference>
<dbReference type="GO" id="GO:0016627">
    <property type="term" value="F:oxidoreductase activity, acting on the CH-CH group of donors"/>
    <property type="evidence" value="ECO:0007669"/>
    <property type="project" value="InterPro"/>
</dbReference>
<proteinExistence type="predicted"/>
<dbReference type="Gene3D" id="2.40.110.10">
    <property type="entry name" value="Butyryl-CoA Dehydrogenase, subunit A, domain 2"/>
    <property type="match status" value="1"/>
</dbReference>
<dbReference type="InterPro" id="IPR046373">
    <property type="entry name" value="Acyl-CoA_Oxase/DH_mid-dom_sf"/>
</dbReference>
<dbReference type="STRING" id="1305737.GCA_000526355_00710"/>
<dbReference type="AlphaFoldDB" id="A0A0P8ALX3"/>
<dbReference type="InterPro" id="IPR037069">
    <property type="entry name" value="AcylCoA_DH/ox_N_sf"/>
</dbReference>
<dbReference type="PATRIC" id="fig|1305737.6.peg.795"/>
<dbReference type="OrthoDB" id="1170793at2"/>
<comment type="caution">
    <text evidence="1">The sequence shown here is derived from an EMBL/GenBank/DDBJ whole genome shotgun (WGS) entry which is preliminary data.</text>
</comment>
<protein>
    <submittedName>
        <fullName evidence="1">Putative acyl-CoA dehydrogenase</fullName>
    </submittedName>
</protein>